<dbReference type="RefSeq" id="WP_377281387.1">
    <property type="nucleotide sequence ID" value="NZ_JBHRSI010000003.1"/>
</dbReference>
<feature type="domain" description="Hemerythrin-like" evidence="2">
    <location>
        <begin position="33"/>
        <end position="149"/>
    </location>
</feature>
<name>A0ABW4MXW8_9CAUL</name>
<evidence type="ECO:0000256" key="1">
    <source>
        <dbReference type="SAM" id="MobiDB-lite"/>
    </source>
</evidence>
<comment type="caution">
    <text evidence="3">The sequence shown here is derived from an EMBL/GenBank/DDBJ whole genome shotgun (WGS) entry which is preliminary data.</text>
</comment>
<accession>A0ABW4MXW8</accession>
<feature type="compositionally biased region" description="Low complexity" evidence="1">
    <location>
        <begin position="1"/>
        <end position="22"/>
    </location>
</feature>
<reference evidence="4" key="1">
    <citation type="journal article" date="2019" name="Int. J. Syst. Evol. Microbiol.">
        <title>The Global Catalogue of Microorganisms (GCM) 10K type strain sequencing project: providing services to taxonomists for standard genome sequencing and annotation.</title>
        <authorList>
            <consortium name="The Broad Institute Genomics Platform"/>
            <consortium name="The Broad Institute Genome Sequencing Center for Infectious Disease"/>
            <person name="Wu L."/>
            <person name="Ma J."/>
        </authorList>
    </citation>
    <scope>NUCLEOTIDE SEQUENCE [LARGE SCALE GENOMIC DNA]</scope>
    <source>
        <strain evidence="4">DFY28</strain>
    </source>
</reference>
<evidence type="ECO:0000313" key="3">
    <source>
        <dbReference type="EMBL" id="MFD1781780.1"/>
    </source>
</evidence>
<proteinExistence type="predicted"/>
<dbReference type="Pfam" id="PF01814">
    <property type="entry name" value="Hemerythrin"/>
    <property type="match status" value="1"/>
</dbReference>
<keyword evidence="4" id="KW-1185">Reference proteome</keyword>
<dbReference type="Gene3D" id="1.20.120.520">
    <property type="entry name" value="nmb1532 protein domain like"/>
    <property type="match status" value="1"/>
</dbReference>
<organism evidence="3 4">
    <name type="scientific">Phenylobacterium terrae</name>
    <dbReference type="NCBI Taxonomy" id="2665495"/>
    <lineage>
        <taxon>Bacteria</taxon>
        <taxon>Pseudomonadati</taxon>
        <taxon>Pseudomonadota</taxon>
        <taxon>Alphaproteobacteria</taxon>
        <taxon>Caulobacterales</taxon>
        <taxon>Caulobacteraceae</taxon>
        <taxon>Phenylobacterium</taxon>
    </lineage>
</organism>
<evidence type="ECO:0000313" key="4">
    <source>
        <dbReference type="Proteomes" id="UP001597237"/>
    </source>
</evidence>
<gene>
    <name evidence="3" type="ORF">ACFSC0_00095</name>
</gene>
<dbReference type="PANTHER" id="PTHR35585">
    <property type="entry name" value="HHE DOMAIN PROTEIN (AFU_ORTHOLOGUE AFUA_4G00730)"/>
    <property type="match status" value="1"/>
</dbReference>
<feature type="region of interest" description="Disordered" evidence="1">
    <location>
        <begin position="1"/>
        <end position="34"/>
    </location>
</feature>
<protein>
    <submittedName>
        <fullName evidence="3">Hemerythrin domain-containing protein</fullName>
    </submittedName>
</protein>
<dbReference type="PANTHER" id="PTHR35585:SF1">
    <property type="entry name" value="HHE DOMAIN PROTEIN (AFU_ORTHOLOGUE AFUA_4G00730)"/>
    <property type="match status" value="1"/>
</dbReference>
<dbReference type="InterPro" id="IPR012312">
    <property type="entry name" value="Hemerythrin-like"/>
</dbReference>
<evidence type="ECO:0000259" key="2">
    <source>
        <dbReference type="Pfam" id="PF01814"/>
    </source>
</evidence>
<dbReference type="Proteomes" id="UP001597237">
    <property type="component" value="Unassembled WGS sequence"/>
</dbReference>
<dbReference type="EMBL" id="JBHUEY010000001">
    <property type="protein sequence ID" value="MFD1781780.1"/>
    <property type="molecule type" value="Genomic_DNA"/>
</dbReference>
<sequence length="183" mass="20732">MATATQSAGKKTAKSKSSAAKKTTTRKTAQKDAVALLKADHREVEGWFSQFEKASSEAKKAELVQKILLALKVHTQLEEELVYPASREVVKDEELVDEAIVEHDAAKKLMAEIEEMEPSDEMYDAKVKVLSEQIEHHVEEEEKEYFPQLQKSDMDLKAIGEQIMMRKKELMAELSPMQPKTVQ</sequence>